<keyword evidence="4 6" id="KW-1133">Transmembrane helix</keyword>
<gene>
    <name evidence="8" type="ORF">KW868_18020</name>
</gene>
<comment type="caution">
    <text evidence="8">The sequence shown here is derived from an EMBL/GenBank/DDBJ whole genome shotgun (WGS) entry which is preliminary data.</text>
</comment>
<organism evidence="8 9">
    <name type="scientific">Acinetobacter guillouiae</name>
    <name type="common">Acinetobacter genomosp. 11</name>
    <dbReference type="NCBI Taxonomy" id="106649"/>
    <lineage>
        <taxon>Bacteria</taxon>
        <taxon>Pseudomonadati</taxon>
        <taxon>Pseudomonadota</taxon>
        <taxon>Gammaproteobacteria</taxon>
        <taxon>Moraxellales</taxon>
        <taxon>Moraxellaceae</taxon>
        <taxon>Acinetobacter</taxon>
    </lineage>
</organism>
<feature type="transmembrane region" description="Helical" evidence="6">
    <location>
        <begin position="151"/>
        <end position="172"/>
    </location>
</feature>
<protein>
    <submittedName>
        <fullName evidence="8">DMT family transporter</fullName>
    </submittedName>
</protein>
<feature type="transmembrane region" description="Helical" evidence="6">
    <location>
        <begin position="270"/>
        <end position="289"/>
    </location>
</feature>
<keyword evidence="3 6" id="KW-0812">Transmembrane</keyword>
<dbReference type="InterPro" id="IPR050638">
    <property type="entry name" value="AA-Vitamin_Transporters"/>
</dbReference>
<dbReference type="SUPFAM" id="SSF103481">
    <property type="entry name" value="Multidrug resistance efflux transporter EmrE"/>
    <property type="match status" value="2"/>
</dbReference>
<sequence>MFQKAYFYPLFAILFWAGNVIVSKMASHAISPVAITFYRLVFALAVMSTFVLIPTWKNRHIIRQYWKHLALGGFLSVSLFQFLSYQAATTTTATNMAIVTALIPLLTIILSTWILKDQISYGLVIGGFLSFYGILYLLSHGHIAQVFSQGMHLGDGLMLLAAIGYALYGVLLKRWKMPIPAWQSNFVMSSFAILYVLPFFIFLPASQMQLNQQTIPLILYASIFSSILLSYLWIEGVRHLGPNKNSIFMNLLPVFTALIAVVLLGEHLQVFHLIGGGLTLCGILLAQIIQKPIQWKKSTQQSLDSL</sequence>
<evidence type="ECO:0000256" key="2">
    <source>
        <dbReference type="ARBA" id="ARBA00022475"/>
    </source>
</evidence>
<feature type="transmembrane region" description="Helical" evidence="6">
    <location>
        <begin position="7"/>
        <end position="27"/>
    </location>
</feature>
<feature type="domain" description="EamA" evidence="7">
    <location>
        <begin position="153"/>
        <end position="285"/>
    </location>
</feature>
<accession>A0A6A1RJH2</accession>
<feature type="transmembrane region" description="Helical" evidence="6">
    <location>
        <begin position="96"/>
        <end position="114"/>
    </location>
</feature>
<dbReference type="GO" id="GO:0005886">
    <property type="term" value="C:plasma membrane"/>
    <property type="evidence" value="ECO:0007669"/>
    <property type="project" value="UniProtKB-SubCell"/>
</dbReference>
<dbReference type="AlphaFoldDB" id="A0A6A1RJH2"/>
<name>A0A6A1RJH2_ACIGI</name>
<dbReference type="Pfam" id="PF00892">
    <property type="entry name" value="EamA"/>
    <property type="match status" value="2"/>
</dbReference>
<evidence type="ECO:0000313" key="8">
    <source>
        <dbReference type="EMBL" id="MCF0266349.1"/>
    </source>
</evidence>
<reference evidence="8" key="1">
    <citation type="submission" date="2021-07" db="EMBL/GenBank/DDBJ databases">
        <authorList>
            <person name="Fernandez M."/>
            <person name="Pereira P."/>
            <person name="Torres Tejerizo G.A."/>
            <person name="Gonzalez P."/>
            <person name="Agostini E."/>
        </authorList>
    </citation>
    <scope>NUCLEOTIDE SEQUENCE</scope>
    <source>
        <strain evidence="8">SFC 500-1A</strain>
    </source>
</reference>
<feature type="transmembrane region" description="Helical" evidence="6">
    <location>
        <begin position="246"/>
        <end position="264"/>
    </location>
</feature>
<dbReference type="PANTHER" id="PTHR32322">
    <property type="entry name" value="INNER MEMBRANE TRANSPORTER"/>
    <property type="match status" value="1"/>
</dbReference>
<feature type="transmembrane region" description="Helical" evidence="6">
    <location>
        <begin position="215"/>
        <end position="234"/>
    </location>
</feature>
<feature type="transmembrane region" description="Helical" evidence="6">
    <location>
        <begin position="65"/>
        <end position="84"/>
    </location>
</feature>
<feature type="transmembrane region" description="Helical" evidence="6">
    <location>
        <begin position="121"/>
        <end position="139"/>
    </location>
</feature>
<dbReference type="InterPro" id="IPR037185">
    <property type="entry name" value="EmrE-like"/>
</dbReference>
<evidence type="ECO:0000256" key="3">
    <source>
        <dbReference type="ARBA" id="ARBA00022692"/>
    </source>
</evidence>
<evidence type="ECO:0000256" key="1">
    <source>
        <dbReference type="ARBA" id="ARBA00004651"/>
    </source>
</evidence>
<evidence type="ECO:0000256" key="4">
    <source>
        <dbReference type="ARBA" id="ARBA00022989"/>
    </source>
</evidence>
<keyword evidence="5 6" id="KW-0472">Membrane</keyword>
<evidence type="ECO:0000256" key="5">
    <source>
        <dbReference type="ARBA" id="ARBA00023136"/>
    </source>
</evidence>
<comment type="subcellular location">
    <subcellularLocation>
        <location evidence="1">Cell membrane</location>
        <topology evidence="1">Multi-pass membrane protein</topology>
    </subcellularLocation>
</comment>
<evidence type="ECO:0000256" key="6">
    <source>
        <dbReference type="SAM" id="Phobius"/>
    </source>
</evidence>
<feature type="domain" description="EamA" evidence="7">
    <location>
        <begin position="4"/>
        <end position="138"/>
    </location>
</feature>
<dbReference type="EMBL" id="JAHWXT010000007">
    <property type="protein sequence ID" value="MCF0266349.1"/>
    <property type="molecule type" value="Genomic_DNA"/>
</dbReference>
<feature type="transmembrane region" description="Helical" evidence="6">
    <location>
        <begin position="33"/>
        <end position="53"/>
    </location>
</feature>
<feature type="transmembrane region" description="Helical" evidence="6">
    <location>
        <begin position="184"/>
        <end position="203"/>
    </location>
</feature>
<dbReference type="RefSeq" id="WP_004725746.1">
    <property type="nucleotide sequence ID" value="NZ_BBRY01000008.1"/>
</dbReference>
<dbReference type="Proteomes" id="UP000887320">
    <property type="component" value="Unassembled WGS sequence"/>
</dbReference>
<dbReference type="PANTHER" id="PTHR32322:SF18">
    <property type="entry name" value="S-ADENOSYLMETHIONINE_S-ADENOSYLHOMOCYSTEINE TRANSPORTER"/>
    <property type="match status" value="1"/>
</dbReference>
<evidence type="ECO:0000259" key="7">
    <source>
        <dbReference type="Pfam" id="PF00892"/>
    </source>
</evidence>
<keyword evidence="2" id="KW-1003">Cell membrane</keyword>
<dbReference type="InterPro" id="IPR000620">
    <property type="entry name" value="EamA_dom"/>
</dbReference>
<proteinExistence type="predicted"/>
<evidence type="ECO:0000313" key="9">
    <source>
        <dbReference type="Proteomes" id="UP000887320"/>
    </source>
</evidence>